<organism evidence="1 2">
    <name type="scientific">Eucalyptus globulus</name>
    <name type="common">Tasmanian blue gum</name>
    <dbReference type="NCBI Taxonomy" id="34317"/>
    <lineage>
        <taxon>Eukaryota</taxon>
        <taxon>Viridiplantae</taxon>
        <taxon>Streptophyta</taxon>
        <taxon>Embryophyta</taxon>
        <taxon>Tracheophyta</taxon>
        <taxon>Spermatophyta</taxon>
        <taxon>Magnoliopsida</taxon>
        <taxon>eudicotyledons</taxon>
        <taxon>Gunneridae</taxon>
        <taxon>Pentapetalae</taxon>
        <taxon>rosids</taxon>
        <taxon>malvids</taxon>
        <taxon>Myrtales</taxon>
        <taxon>Myrtaceae</taxon>
        <taxon>Myrtoideae</taxon>
        <taxon>Eucalypteae</taxon>
        <taxon>Eucalyptus</taxon>
    </lineage>
</organism>
<dbReference type="EMBL" id="JBJKBG010000005">
    <property type="protein sequence ID" value="KAL3737535.1"/>
    <property type="molecule type" value="Genomic_DNA"/>
</dbReference>
<proteinExistence type="predicted"/>
<evidence type="ECO:0000313" key="1">
    <source>
        <dbReference type="EMBL" id="KAL3737535.1"/>
    </source>
</evidence>
<dbReference type="PANTHER" id="PTHR34371:SF2">
    <property type="entry name" value="DUF688 FAMILY PROTEIN"/>
    <property type="match status" value="1"/>
</dbReference>
<dbReference type="Pfam" id="PF05097">
    <property type="entry name" value="DUF688"/>
    <property type="match status" value="1"/>
</dbReference>
<reference evidence="1 2" key="1">
    <citation type="submission" date="2024-11" db="EMBL/GenBank/DDBJ databases">
        <title>Chromosome-level genome assembly of Eucalyptus globulus Labill. provides insights into its genome evolution.</title>
        <authorList>
            <person name="Li X."/>
        </authorList>
    </citation>
    <scope>NUCLEOTIDE SEQUENCE [LARGE SCALE GENOMIC DNA]</scope>
    <source>
        <strain evidence="1">CL2024</strain>
        <tissue evidence="1">Fresh tender leaves</tissue>
    </source>
</reference>
<name>A0ABD3KP06_EUCGL</name>
<keyword evidence="2" id="KW-1185">Reference proteome</keyword>
<protein>
    <submittedName>
        <fullName evidence="1">Uncharacterized protein</fullName>
    </submittedName>
</protein>
<sequence length="264" mass="28670">MGSEAVEPGKSMSTAPRELLLVSVAPKMVESPDRSGMRTPPFYTTAAVPFRWEEEPGKPRPCSALAIVPSPGPGEPYSATGKCLELPPRLLSEAIIAKMPASAGGPQISSFRMGGECYGSFRSYVVSERVGDGDGDDEEGVDVGATREGVIVRSKPRGWGWGWWFGGSSRRRRKNKEMAGGGGGGGNASSHVFPSFSCNYVVDREISEWGNECRKSTNMRRAGSFPLLSYSSHSHFSWATLYGGLKDVVPWRRRRSRKAGKMRS</sequence>
<dbReference type="PANTHER" id="PTHR34371">
    <property type="entry name" value="OS01G0551000 PROTEIN"/>
    <property type="match status" value="1"/>
</dbReference>
<dbReference type="InterPro" id="IPR007789">
    <property type="entry name" value="DUF688"/>
</dbReference>
<gene>
    <name evidence="1" type="ORF">ACJRO7_019129</name>
</gene>
<dbReference type="AlphaFoldDB" id="A0ABD3KP06"/>
<comment type="caution">
    <text evidence="1">The sequence shown here is derived from an EMBL/GenBank/DDBJ whole genome shotgun (WGS) entry which is preliminary data.</text>
</comment>
<dbReference type="Proteomes" id="UP001634007">
    <property type="component" value="Unassembled WGS sequence"/>
</dbReference>
<accession>A0ABD3KP06</accession>
<evidence type="ECO:0000313" key="2">
    <source>
        <dbReference type="Proteomes" id="UP001634007"/>
    </source>
</evidence>